<sequence>MHAQEFCSSSKERPKKIRRTKTEYVEGFTTNASCCLRGKIHQLSLLTLNWSKLLQLDTSCGSRVRKSHLSASINGLEAYGFAIRDPGGLARVIYQRNIFIDVWVLPFQKEKNLCEILNFLVHSERLEETTKNKTDHNNRVITDRLLKASLSSTLDEIRGFFADEPDGGNEHMLEESSPLGSTTVRSWLGSTEIIVQTQDYAILEIPRVSPKPHSEP</sequence>
<dbReference type="EMBL" id="GL442548">
    <property type="protein sequence ID" value="EFN63316.1"/>
    <property type="molecule type" value="Genomic_DNA"/>
</dbReference>
<dbReference type="InParanoid" id="E2ATE9"/>
<organism evidence="2">
    <name type="scientific">Camponotus floridanus</name>
    <name type="common">Florida carpenter ant</name>
    <dbReference type="NCBI Taxonomy" id="104421"/>
    <lineage>
        <taxon>Eukaryota</taxon>
        <taxon>Metazoa</taxon>
        <taxon>Ecdysozoa</taxon>
        <taxon>Arthropoda</taxon>
        <taxon>Hexapoda</taxon>
        <taxon>Insecta</taxon>
        <taxon>Pterygota</taxon>
        <taxon>Neoptera</taxon>
        <taxon>Endopterygota</taxon>
        <taxon>Hymenoptera</taxon>
        <taxon>Apocrita</taxon>
        <taxon>Aculeata</taxon>
        <taxon>Formicoidea</taxon>
        <taxon>Formicidae</taxon>
        <taxon>Formicinae</taxon>
        <taxon>Camponotus</taxon>
    </lineage>
</organism>
<reference evidence="1 2" key="1">
    <citation type="journal article" date="2010" name="Science">
        <title>Genomic comparison of the ants Camponotus floridanus and Harpegnathos saltator.</title>
        <authorList>
            <person name="Bonasio R."/>
            <person name="Zhang G."/>
            <person name="Ye C."/>
            <person name="Mutti N.S."/>
            <person name="Fang X."/>
            <person name="Qin N."/>
            <person name="Donahue G."/>
            <person name="Yang P."/>
            <person name="Li Q."/>
            <person name="Li C."/>
            <person name="Zhang P."/>
            <person name="Huang Z."/>
            <person name="Berger S.L."/>
            <person name="Reinberg D."/>
            <person name="Wang J."/>
            <person name="Liebig J."/>
        </authorList>
    </citation>
    <scope>NUCLEOTIDE SEQUENCE [LARGE SCALE GENOMIC DNA]</scope>
    <source>
        <strain evidence="2">C129</strain>
    </source>
</reference>
<gene>
    <name evidence="1" type="ORF">EAG_03164</name>
</gene>
<protein>
    <submittedName>
        <fullName evidence="1">Uncharacterized protein</fullName>
    </submittedName>
</protein>
<keyword evidence="2" id="KW-1185">Reference proteome</keyword>
<evidence type="ECO:0000313" key="2">
    <source>
        <dbReference type="Proteomes" id="UP000000311"/>
    </source>
</evidence>
<proteinExistence type="predicted"/>
<dbReference type="AlphaFoldDB" id="E2ATE9"/>
<evidence type="ECO:0000313" key="1">
    <source>
        <dbReference type="EMBL" id="EFN63316.1"/>
    </source>
</evidence>
<dbReference type="Proteomes" id="UP000000311">
    <property type="component" value="Unassembled WGS sequence"/>
</dbReference>
<accession>E2ATE9</accession>
<name>E2ATE9_CAMFO</name>